<evidence type="ECO:0000256" key="4">
    <source>
        <dbReference type="ARBA" id="ARBA00023235"/>
    </source>
</evidence>
<dbReference type="InterPro" id="IPR047581">
    <property type="entry name" value="EcSI_cupin"/>
</dbReference>
<dbReference type="EMBL" id="JBHRSP010000046">
    <property type="protein sequence ID" value="MFC3076059.1"/>
    <property type="molecule type" value="Genomic_DNA"/>
</dbReference>
<keyword evidence="5" id="KW-0119">Carbohydrate metabolism</keyword>
<dbReference type="EC" id="5.3.1.15" evidence="8"/>
<protein>
    <recommendedName>
        <fullName evidence="8">D-lyxose ketol-isomerase</fullName>
        <ecNumber evidence="8">5.3.1.15</ecNumber>
    </recommendedName>
</protein>
<accession>A0ABV7DNV0</accession>
<dbReference type="Proteomes" id="UP001595377">
    <property type="component" value="Unassembled WGS sequence"/>
</dbReference>
<dbReference type="GO" id="GO:0016853">
    <property type="term" value="F:isomerase activity"/>
    <property type="evidence" value="ECO:0007669"/>
    <property type="project" value="UniProtKB-KW"/>
</dbReference>
<dbReference type="SUPFAM" id="SSF51182">
    <property type="entry name" value="RmlC-like cupins"/>
    <property type="match status" value="1"/>
</dbReference>
<dbReference type="InterPro" id="IPR014710">
    <property type="entry name" value="RmlC-like_jellyroll"/>
</dbReference>
<evidence type="ECO:0000256" key="1">
    <source>
        <dbReference type="ARBA" id="ARBA00001936"/>
    </source>
</evidence>
<evidence type="ECO:0000256" key="6">
    <source>
        <dbReference type="ARBA" id="ARBA00044907"/>
    </source>
</evidence>
<evidence type="ECO:0000256" key="8">
    <source>
        <dbReference type="ARBA" id="ARBA00044972"/>
    </source>
</evidence>
<name>A0ABV7DNV0_9HYPH</name>
<comment type="cofactor">
    <cofactor evidence="1">
        <name>Mn(2+)</name>
        <dbReference type="ChEBI" id="CHEBI:29035"/>
    </cofactor>
</comment>
<keyword evidence="2" id="KW-0479">Metal-binding</keyword>
<keyword evidence="3" id="KW-0464">Manganese</keyword>
<dbReference type="Pfam" id="PF07385">
    <property type="entry name" value="Lyx_isomer"/>
    <property type="match status" value="1"/>
</dbReference>
<evidence type="ECO:0000256" key="5">
    <source>
        <dbReference type="ARBA" id="ARBA00023277"/>
    </source>
</evidence>
<comment type="similarity">
    <text evidence="7">Belongs to the D-lyxose ketol-isomerase family.</text>
</comment>
<gene>
    <name evidence="9" type="ORF">ACFOHH_23300</name>
</gene>
<dbReference type="InterPro" id="IPR011051">
    <property type="entry name" value="RmlC_Cupin_sf"/>
</dbReference>
<keyword evidence="4 9" id="KW-0413">Isomerase</keyword>
<dbReference type="RefSeq" id="WP_257318230.1">
    <property type="nucleotide sequence ID" value="NZ_JANFDG010000045.1"/>
</dbReference>
<comment type="catalytic activity">
    <reaction evidence="6">
        <text>D-lyxose = D-xylulose</text>
        <dbReference type="Rhea" id="RHEA:14201"/>
        <dbReference type="ChEBI" id="CHEBI:16789"/>
        <dbReference type="ChEBI" id="CHEBI:17140"/>
        <dbReference type="EC" id="5.3.1.15"/>
    </reaction>
</comment>
<evidence type="ECO:0000256" key="3">
    <source>
        <dbReference type="ARBA" id="ARBA00023211"/>
    </source>
</evidence>
<evidence type="ECO:0000313" key="9">
    <source>
        <dbReference type="EMBL" id="MFC3076059.1"/>
    </source>
</evidence>
<keyword evidence="10" id="KW-1185">Reference proteome</keyword>
<evidence type="ECO:0000256" key="7">
    <source>
        <dbReference type="ARBA" id="ARBA00044951"/>
    </source>
</evidence>
<proteinExistence type="inferred from homology"/>
<evidence type="ECO:0000256" key="2">
    <source>
        <dbReference type="ARBA" id="ARBA00022723"/>
    </source>
</evidence>
<reference evidence="10" key="1">
    <citation type="journal article" date="2019" name="Int. J. Syst. Evol. Microbiol.">
        <title>The Global Catalogue of Microorganisms (GCM) 10K type strain sequencing project: providing services to taxonomists for standard genome sequencing and annotation.</title>
        <authorList>
            <consortium name="The Broad Institute Genomics Platform"/>
            <consortium name="The Broad Institute Genome Sequencing Center for Infectious Disease"/>
            <person name="Wu L."/>
            <person name="Ma J."/>
        </authorList>
    </citation>
    <scope>NUCLEOTIDE SEQUENCE [LARGE SCALE GENOMIC DNA]</scope>
    <source>
        <strain evidence="10">KCTC 52677</strain>
    </source>
</reference>
<evidence type="ECO:0000313" key="10">
    <source>
        <dbReference type="Proteomes" id="UP001595377"/>
    </source>
</evidence>
<dbReference type="InterPro" id="IPR010864">
    <property type="entry name" value="D-lyxose_isomer"/>
</dbReference>
<comment type="caution">
    <text evidence="9">The sequence shown here is derived from an EMBL/GenBank/DDBJ whole genome shotgun (WGS) entry which is preliminary data.</text>
</comment>
<sequence length="229" mass="25606">MKRSEINAILEEGEAFIRAFGYHMPPFAAWSPDELRERVATDSAAIRAGDLGWDITDFGSGDFPRTGLFLFTVRNGSAEDLKQGRGMLYAEKIMIVRENQLTPMHHHIVKAEDIINRGGGDLVLELFNVAPDGSVDGESAVEVATDGRLRRLKAGEHLRLRPGESVTLLPHHWHAFWGEGGDVLVGEVSTVNDDRTDNIFRDPVGRFAAVEEDERPQRLLVSDYDNWLK</sequence>
<dbReference type="CDD" id="cd20309">
    <property type="entry name" value="cupin_EcSI"/>
    <property type="match status" value="1"/>
</dbReference>
<dbReference type="Gene3D" id="2.60.120.10">
    <property type="entry name" value="Jelly Rolls"/>
    <property type="match status" value="1"/>
</dbReference>
<organism evidence="9 10">
    <name type="scientific">Shinella pollutisoli</name>
    <dbReference type="NCBI Taxonomy" id="2250594"/>
    <lineage>
        <taxon>Bacteria</taxon>
        <taxon>Pseudomonadati</taxon>
        <taxon>Pseudomonadota</taxon>
        <taxon>Alphaproteobacteria</taxon>
        <taxon>Hyphomicrobiales</taxon>
        <taxon>Rhizobiaceae</taxon>
        <taxon>Shinella</taxon>
    </lineage>
</organism>